<proteinExistence type="predicted"/>
<evidence type="ECO:0000313" key="1">
    <source>
        <dbReference type="EMBL" id="MEO3956642.1"/>
    </source>
</evidence>
<feature type="non-terminal residue" evidence="1">
    <location>
        <position position="1"/>
    </location>
</feature>
<accession>A0ABV0H9N6</accession>
<dbReference type="Proteomes" id="UP001438292">
    <property type="component" value="Unassembled WGS sequence"/>
</dbReference>
<dbReference type="RefSeq" id="WP_347787935.1">
    <property type="nucleotide sequence ID" value="NZ_JBDQQU010000130.1"/>
</dbReference>
<protein>
    <recommendedName>
        <fullName evidence="3">RHS repeat protein</fullName>
    </recommendedName>
</protein>
<evidence type="ECO:0000313" key="2">
    <source>
        <dbReference type="Proteomes" id="UP001438292"/>
    </source>
</evidence>
<comment type="caution">
    <text evidence="1">The sequence shown here is derived from an EMBL/GenBank/DDBJ whole genome shotgun (WGS) entry which is preliminary data.</text>
</comment>
<evidence type="ECO:0008006" key="3">
    <source>
        <dbReference type="Google" id="ProtNLM"/>
    </source>
</evidence>
<sequence length="89" mass="10336">QGQVVSAITARSKDLYTYDKDFREWQLHGTATTPVSSLRSVDECQLWDEVGNCTLSYLHETEVFDKGTIERHLSAAYKYQYWDRPAETE</sequence>
<organism evidence="1 2">
    <name type="scientific">Chromobacterium piscinae</name>
    <dbReference type="NCBI Taxonomy" id="686831"/>
    <lineage>
        <taxon>Bacteria</taxon>
        <taxon>Pseudomonadati</taxon>
        <taxon>Pseudomonadota</taxon>
        <taxon>Betaproteobacteria</taxon>
        <taxon>Neisseriales</taxon>
        <taxon>Chromobacteriaceae</taxon>
        <taxon>Chromobacterium</taxon>
    </lineage>
</organism>
<reference evidence="1 2" key="1">
    <citation type="submission" date="2024-05" db="EMBL/GenBank/DDBJ databases">
        <authorList>
            <person name="De Oliveira J.P."/>
            <person name="Noriler S.A."/>
            <person name="De Oliveira A.G."/>
            <person name="Sipoli D.S."/>
        </authorList>
    </citation>
    <scope>NUCLEOTIDE SEQUENCE [LARGE SCALE GENOMIC DNA]</scope>
    <source>
        <strain evidence="1 2">LABIM186</strain>
    </source>
</reference>
<dbReference type="EMBL" id="JBDQQU010000130">
    <property type="protein sequence ID" value="MEO3956642.1"/>
    <property type="molecule type" value="Genomic_DNA"/>
</dbReference>
<gene>
    <name evidence="1" type="ORF">ABH309_19565</name>
</gene>
<keyword evidence="2" id="KW-1185">Reference proteome</keyword>
<name>A0ABV0H9N6_9NEIS</name>